<evidence type="ECO:0000313" key="2">
    <source>
        <dbReference type="Proteomes" id="UP001199916"/>
    </source>
</evidence>
<keyword evidence="2" id="KW-1185">Reference proteome</keyword>
<evidence type="ECO:0000313" key="1">
    <source>
        <dbReference type="EMBL" id="MCE5168415.1"/>
    </source>
</evidence>
<name>A0ABS8YD36_9BACL</name>
<dbReference type="Proteomes" id="UP001199916">
    <property type="component" value="Unassembled WGS sequence"/>
</dbReference>
<dbReference type="EMBL" id="JAJNBZ010000002">
    <property type="protein sequence ID" value="MCE5168415.1"/>
    <property type="molecule type" value="Genomic_DNA"/>
</dbReference>
<organism evidence="1 2">
    <name type="scientific">Paenibacillus profundus</name>
    <dbReference type="NCBI Taxonomy" id="1173085"/>
    <lineage>
        <taxon>Bacteria</taxon>
        <taxon>Bacillati</taxon>
        <taxon>Bacillota</taxon>
        <taxon>Bacilli</taxon>
        <taxon>Bacillales</taxon>
        <taxon>Paenibacillaceae</taxon>
        <taxon>Paenibacillus</taxon>
    </lineage>
</organism>
<proteinExistence type="predicted"/>
<accession>A0ABS8YD36</accession>
<gene>
    <name evidence="1" type="ORF">LQV63_03685</name>
</gene>
<sequence>MSNENVLDRRNEMLRRNIQQYLAQDNQYGLSAQEQHFLQHMIKELHQNMHEMNASHK</sequence>
<comment type="caution">
    <text evidence="1">The sequence shown here is derived from an EMBL/GenBank/DDBJ whole genome shotgun (WGS) entry which is preliminary data.</text>
</comment>
<evidence type="ECO:0008006" key="3">
    <source>
        <dbReference type="Google" id="ProtNLM"/>
    </source>
</evidence>
<reference evidence="1 2" key="1">
    <citation type="submission" date="2021-11" db="EMBL/GenBank/DDBJ databases">
        <title>Draft genome sequence of Paenibacillus profundus YoMME, a new Gram-positive bacteria with exoelectrogenic properties.</title>
        <authorList>
            <person name="Hubenova Y."/>
            <person name="Hubenova E."/>
            <person name="Manasiev Y."/>
            <person name="Peykov S."/>
            <person name="Mitov M."/>
        </authorList>
    </citation>
    <scope>NUCLEOTIDE SEQUENCE [LARGE SCALE GENOMIC DNA]</scope>
    <source>
        <strain evidence="1 2">YoMME</strain>
    </source>
</reference>
<dbReference type="RefSeq" id="WP_019420827.1">
    <property type="nucleotide sequence ID" value="NZ_JAJNBZ010000002.1"/>
</dbReference>
<protein>
    <recommendedName>
        <fullName evidence="3">Fur-regulated basic protein FbpA</fullName>
    </recommendedName>
</protein>